<proteinExistence type="predicted"/>
<organism evidence="1 2">
    <name type="scientific">Bacteroides fragilis str. S36L11</name>
    <dbReference type="NCBI Taxonomy" id="1339327"/>
    <lineage>
        <taxon>Bacteria</taxon>
        <taxon>Pseudomonadati</taxon>
        <taxon>Bacteroidota</taxon>
        <taxon>Bacteroidia</taxon>
        <taxon>Bacteroidales</taxon>
        <taxon>Bacteroidaceae</taxon>
        <taxon>Bacteroides</taxon>
    </lineage>
</organism>
<reference evidence="1 2" key="1">
    <citation type="submission" date="2014-02" db="EMBL/GenBank/DDBJ databases">
        <authorList>
            <person name="Sears C."/>
            <person name="Carroll K."/>
            <person name="Sack B.R."/>
            <person name="Qadri F."/>
            <person name="Myers L.L."/>
            <person name="Chung G.-T."/>
            <person name="Escheverria P."/>
            <person name="Fraser C.M."/>
            <person name="Sadzewicz L."/>
            <person name="Shefchek K.A."/>
            <person name="Tallon L."/>
            <person name="Das S.P."/>
            <person name="Daugherty S."/>
            <person name="Mongodin E.F."/>
        </authorList>
    </citation>
    <scope>NUCLEOTIDE SEQUENCE [LARGE SCALE GENOMIC DNA]</scope>
    <source>
        <strain evidence="1 2">S36L11</strain>
    </source>
</reference>
<evidence type="ECO:0000313" key="2">
    <source>
        <dbReference type="Proteomes" id="UP000022082"/>
    </source>
</evidence>
<dbReference type="RefSeq" id="WP_032558096.1">
    <property type="nucleotide sequence ID" value="NZ_JGDJ01000116.1"/>
</dbReference>
<dbReference type="Proteomes" id="UP000022082">
    <property type="component" value="Unassembled WGS sequence"/>
</dbReference>
<dbReference type="PATRIC" id="fig|1339327.3.peg.623"/>
<name>A0A015XGK7_BACFG</name>
<evidence type="ECO:0000313" key="1">
    <source>
        <dbReference type="EMBL" id="EXZ30808.1"/>
    </source>
</evidence>
<protein>
    <submittedName>
        <fullName evidence="1">Uncharacterized protein</fullName>
    </submittedName>
</protein>
<dbReference type="AlphaFoldDB" id="A0A015XGK7"/>
<dbReference type="EMBL" id="JGDJ01000116">
    <property type="protein sequence ID" value="EXZ30808.1"/>
    <property type="molecule type" value="Genomic_DNA"/>
</dbReference>
<gene>
    <name evidence="1" type="ORF">M136_5412</name>
</gene>
<accession>A0A015XGK7</accession>
<sequence>MNQKELYNKLQSGETVYLLDDFEEAVIRLYFDNGQTKSYIKHHGRNEIEIPQSDDTVCDIILGGKEISKSEYDKY</sequence>
<comment type="caution">
    <text evidence="1">The sequence shown here is derived from an EMBL/GenBank/DDBJ whole genome shotgun (WGS) entry which is preliminary data.</text>
</comment>